<reference evidence="3" key="2">
    <citation type="submission" date="2021-04" db="EMBL/GenBank/DDBJ databases">
        <authorList>
            <person name="Zhang T."/>
            <person name="Zhang Y."/>
            <person name="Lu D."/>
            <person name="Zuo D."/>
            <person name="Du Z."/>
        </authorList>
    </citation>
    <scope>NUCLEOTIDE SEQUENCE</scope>
    <source>
        <strain evidence="3">JR1</strain>
    </source>
</reference>
<organism evidence="3 4">
    <name type="scientific">Carboxylicivirga sediminis</name>
    <dbReference type="NCBI Taxonomy" id="2006564"/>
    <lineage>
        <taxon>Bacteria</taxon>
        <taxon>Pseudomonadati</taxon>
        <taxon>Bacteroidota</taxon>
        <taxon>Bacteroidia</taxon>
        <taxon>Marinilabiliales</taxon>
        <taxon>Marinilabiliaceae</taxon>
        <taxon>Carboxylicivirga</taxon>
    </lineage>
</organism>
<evidence type="ECO:0000256" key="1">
    <source>
        <dbReference type="ARBA" id="ARBA00022441"/>
    </source>
</evidence>
<sequence>MNNISQVSFLMIVAICLSITACSSSDDEDDLMGNWTERGAFEGVPRTGAVSFVIGDYAYVGTGYDGVEDERLQDFWRYDAQRDFWTQVAPFEGVARNGAVAFAAEGKGYVTTGYDGRDRLKDTWEYDAASNSWMQKADFPAEARYGAVAFSLDNKGYVGTGYAGNLMKDFWMYSPQSDTWEQTVSIGGKKRRDAVAFVIDNKAYVCTGSDNGQYLEDMWEYEAVSGEWTEKRSIGNDTNEDESYDDDYNIVAINATAFSINGLGYITTGGPGAPGNLTWEYNPDSDIWLQRSNFDGSPRYNAVAFVVDNQPYVVGGNSGGYYFDDVWTFNPYEEQE</sequence>
<reference evidence="3" key="1">
    <citation type="journal article" date="2018" name="Int. J. Syst. Evol. Microbiol.">
        <title>Carboxylicivirga sediminis sp. nov., isolated from coastal sediment.</title>
        <authorList>
            <person name="Wang F.Q."/>
            <person name="Ren L.H."/>
            <person name="Zou R.J."/>
            <person name="Sun Y.Z."/>
            <person name="Liu X.J."/>
            <person name="Jiang F."/>
            <person name="Liu L.J."/>
        </authorList>
    </citation>
    <scope>NUCLEOTIDE SEQUENCE</scope>
    <source>
        <strain evidence="3">JR1</strain>
    </source>
</reference>
<keyword evidence="4" id="KW-1185">Reference proteome</keyword>
<evidence type="ECO:0000256" key="2">
    <source>
        <dbReference type="ARBA" id="ARBA00022737"/>
    </source>
</evidence>
<dbReference type="InterPro" id="IPR015915">
    <property type="entry name" value="Kelch-typ_b-propeller"/>
</dbReference>
<keyword evidence="1" id="KW-0880">Kelch repeat</keyword>
<dbReference type="SUPFAM" id="SSF117281">
    <property type="entry name" value="Kelch motif"/>
    <property type="match status" value="2"/>
</dbReference>
<evidence type="ECO:0000313" key="4">
    <source>
        <dbReference type="Proteomes" id="UP000679220"/>
    </source>
</evidence>
<dbReference type="RefSeq" id="WP_212193000.1">
    <property type="nucleotide sequence ID" value="NZ_JAGTAR010000045.1"/>
</dbReference>
<dbReference type="InterPro" id="IPR006652">
    <property type="entry name" value="Kelch_1"/>
</dbReference>
<name>A0A941IYK3_9BACT</name>
<dbReference type="EMBL" id="JAGTAR010000045">
    <property type="protein sequence ID" value="MBR8537976.1"/>
    <property type="molecule type" value="Genomic_DNA"/>
</dbReference>
<dbReference type="Pfam" id="PF24681">
    <property type="entry name" value="Kelch_KLHDC2_KLHL20_DRC7"/>
    <property type="match status" value="1"/>
</dbReference>
<dbReference type="Proteomes" id="UP000679220">
    <property type="component" value="Unassembled WGS sequence"/>
</dbReference>
<dbReference type="PANTHER" id="PTHR45632:SF3">
    <property type="entry name" value="KELCH-LIKE PROTEIN 32"/>
    <property type="match status" value="1"/>
</dbReference>
<keyword evidence="2" id="KW-0677">Repeat</keyword>
<comment type="caution">
    <text evidence="3">The sequence shown here is derived from an EMBL/GenBank/DDBJ whole genome shotgun (WGS) entry which is preliminary data.</text>
</comment>
<gene>
    <name evidence="3" type="ORF">KDU71_20575</name>
</gene>
<accession>A0A941IYK3</accession>
<protein>
    <submittedName>
        <fullName evidence="3">Galactose oxidase</fullName>
    </submittedName>
</protein>
<evidence type="ECO:0000313" key="3">
    <source>
        <dbReference type="EMBL" id="MBR8537976.1"/>
    </source>
</evidence>
<dbReference type="Gene3D" id="2.120.10.80">
    <property type="entry name" value="Kelch-type beta propeller"/>
    <property type="match status" value="2"/>
</dbReference>
<proteinExistence type="predicted"/>
<dbReference type="PANTHER" id="PTHR45632">
    <property type="entry name" value="LD33804P"/>
    <property type="match status" value="1"/>
</dbReference>
<dbReference type="Pfam" id="PF01344">
    <property type="entry name" value="Kelch_1"/>
    <property type="match status" value="1"/>
</dbReference>
<dbReference type="AlphaFoldDB" id="A0A941IYK3"/>